<keyword evidence="3" id="KW-1185">Reference proteome</keyword>
<organism evidence="2 3">
    <name type="scientific">Cryphonectria parasitica (strain ATCC 38755 / EP155)</name>
    <dbReference type="NCBI Taxonomy" id="660469"/>
    <lineage>
        <taxon>Eukaryota</taxon>
        <taxon>Fungi</taxon>
        <taxon>Dikarya</taxon>
        <taxon>Ascomycota</taxon>
        <taxon>Pezizomycotina</taxon>
        <taxon>Sordariomycetes</taxon>
        <taxon>Sordariomycetidae</taxon>
        <taxon>Diaporthales</taxon>
        <taxon>Cryphonectriaceae</taxon>
        <taxon>Cryphonectria-Endothia species complex</taxon>
        <taxon>Cryphonectria</taxon>
    </lineage>
</organism>
<comment type="caution">
    <text evidence="2">The sequence shown here is derived from an EMBL/GenBank/DDBJ whole genome shotgun (WGS) entry which is preliminary data.</text>
</comment>
<evidence type="ECO:0000256" key="1">
    <source>
        <dbReference type="SAM" id="MobiDB-lite"/>
    </source>
</evidence>
<proteinExistence type="predicted"/>
<reference evidence="2" key="1">
    <citation type="journal article" date="2020" name="Phytopathology">
        <title>Genome sequence of the chestnut blight fungus Cryphonectria parasitica EP155: A fundamental resource for an archetypical invasive plant pathogen.</title>
        <authorList>
            <person name="Crouch J.A."/>
            <person name="Dawe A."/>
            <person name="Aerts A."/>
            <person name="Barry K."/>
            <person name="Churchill A.C.L."/>
            <person name="Grimwood J."/>
            <person name="Hillman B."/>
            <person name="Milgroom M.G."/>
            <person name="Pangilinan J."/>
            <person name="Smith M."/>
            <person name="Salamov A."/>
            <person name="Schmutz J."/>
            <person name="Yadav J."/>
            <person name="Grigoriev I.V."/>
            <person name="Nuss D."/>
        </authorList>
    </citation>
    <scope>NUCLEOTIDE SEQUENCE</scope>
    <source>
        <strain evidence="2">EP155</strain>
    </source>
</reference>
<feature type="compositionally biased region" description="Basic and acidic residues" evidence="1">
    <location>
        <begin position="296"/>
        <end position="309"/>
    </location>
</feature>
<dbReference type="Gene3D" id="1.20.5.170">
    <property type="match status" value="1"/>
</dbReference>
<protein>
    <submittedName>
        <fullName evidence="2">Transcriptional activator FOSB/c-Fos and related bZIP transcription factor</fullName>
    </submittedName>
</protein>
<dbReference type="EMBL" id="MU032349">
    <property type="protein sequence ID" value="KAF3764045.1"/>
    <property type="molecule type" value="Genomic_DNA"/>
</dbReference>
<accession>A0A9P5CNL5</accession>
<sequence length="466" mass="51262">MGDTHAGQGTASFPVSLRPSPPRQDILSSQVSVELAEFQARRGRYIDGHFVQLTSPDDLDILVGPTNESFVAETASQYQFASDDDSIRSNCPPTEHVDFAPMSQHMSPCSMPDFPLSNDRSYDTGLFEAGSNFASFAAPPATHTNDQTCRVQATTACGDRLTGAVPHPANVDMGSNILNFHPGPFTYRQNRDCSVQPMQSISDQRPFEIGMITTPYSPEFSENRDATLAKTSPSNPSVDPAQLNLRSAEEAAPTSARSTRKKSKTSKPAEEQVTRPQDKKKKTKKKTVETQIAPHDLPKPSPEDREGEHSLAPASSGNQQVAGSRSPQQRPTPRRSRTAPSAMPPIGQDRIAQDRESKLLRRRKTANNIRARSKAAKEELEAKFEVAKGEHQNLEAMATELKEEVLQLKNEILRHGRCGHKEIQQYLEHTAKQIVSNASARPYSYLTTSSSMMAHAGHDSVDNVHK</sequence>
<feature type="compositionally biased region" description="Polar residues" evidence="1">
    <location>
        <begin position="313"/>
        <end position="323"/>
    </location>
</feature>
<feature type="region of interest" description="Disordered" evidence="1">
    <location>
        <begin position="1"/>
        <end position="25"/>
    </location>
</feature>
<dbReference type="RefSeq" id="XP_040775006.1">
    <property type="nucleotide sequence ID" value="XM_040925669.1"/>
</dbReference>
<name>A0A9P5CNL5_CRYP1</name>
<dbReference type="Proteomes" id="UP000803844">
    <property type="component" value="Unassembled WGS sequence"/>
</dbReference>
<dbReference type="AlphaFoldDB" id="A0A9P5CNL5"/>
<dbReference type="OrthoDB" id="295274at2759"/>
<gene>
    <name evidence="2" type="ORF">M406DRAFT_73894</name>
</gene>
<evidence type="ECO:0000313" key="3">
    <source>
        <dbReference type="Proteomes" id="UP000803844"/>
    </source>
</evidence>
<feature type="region of interest" description="Disordered" evidence="1">
    <location>
        <begin position="214"/>
        <end position="374"/>
    </location>
</feature>
<dbReference type="GeneID" id="63842798"/>
<feature type="compositionally biased region" description="Basic and acidic residues" evidence="1">
    <location>
        <begin position="267"/>
        <end position="277"/>
    </location>
</feature>
<evidence type="ECO:0000313" key="2">
    <source>
        <dbReference type="EMBL" id="KAF3764045.1"/>
    </source>
</evidence>